<evidence type="ECO:0000313" key="2">
    <source>
        <dbReference type="EMBL" id="MDG0863412.1"/>
    </source>
</evidence>
<dbReference type="SUPFAM" id="SSF55486">
    <property type="entry name" value="Metalloproteases ('zincins'), catalytic domain"/>
    <property type="match status" value="1"/>
</dbReference>
<name>A0A9X4R4M4_9BURK</name>
<dbReference type="InterPro" id="IPR029463">
    <property type="entry name" value="Lys_MEP"/>
</dbReference>
<dbReference type="RefSeq" id="WP_268148039.1">
    <property type="nucleotide sequence ID" value="NZ_JAPPUW010000003.1"/>
</dbReference>
<dbReference type="GO" id="GO:0004222">
    <property type="term" value="F:metalloendopeptidase activity"/>
    <property type="evidence" value="ECO:0007669"/>
    <property type="project" value="InterPro"/>
</dbReference>
<keyword evidence="3" id="KW-1185">Reference proteome</keyword>
<sequence length="395" mass="43958">MGIETSEERNSQQRGLQFIPSLKDELRAFCDYCQFSPNQMWTAMGYFVKDLYTTRHAEIIQSLKSTEYPSLGGWVPVIADSRLMVVHNGYNVEKYKASEALRKRVAAASEKNVKPAATMLAAAGVTSLPSSGSKSIPSGVACRVAALEMLRHLWLIKKSGSHKLWVLSLPESYRDWPAADLAGKDYDNISNRLNDESSHFGEDDRKHLSQATQNGLKWVQKAMTVTANPKKKGNLDVVKRWFSDENSTDEDMQAAAATLNAGLKKIAGVIKSTFLLITDMPLDRGNPTKASTNAFVFSSEKIDVIYVEAAFFSNADMFKDLKNWTRIVVHELSHRACKTEDHRYRHNKAGLKPSAADPKFTAAKALENADSWAMFCMDCSGEMVQGDYLKVKVAP</sequence>
<protein>
    <recommendedName>
        <fullName evidence="1">Lysine-specific metallo-endopeptidase domain-containing protein</fullName>
    </recommendedName>
</protein>
<feature type="domain" description="Lysine-specific metallo-endopeptidase" evidence="1">
    <location>
        <begin position="230"/>
        <end position="375"/>
    </location>
</feature>
<evidence type="ECO:0000313" key="3">
    <source>
        <dbReference type="Proteomes" id="UP001152766"/>
    </source>
</evidence>
<reference evidence="2" key="1">
    <citation type="submission" date="2019-02" db="EMBL/GenBank/DDBJ databases">
        <title>Draft genome of the type strain Pelomonas aquatica CCUG 52575T.</title>
        <authorList>
            <person name="Gomila M."/>
            <person name="Lalucat J."/>
        </authorList>
    </citation>
    <scope>NUCLEOTIDE SEQUENCE</scope>
    <source>
        <strain evidence="2">CCUG 52575</strain>
    </source>
</reference>
<comment type="caution">
    <text evidence="2">The sequence shown here is derived from an EMBL/GenBank/DDBJ whole genome shotgun (WGS) entry which is preliminary data.</text>
</comment>
<dbReference type="AlphaFoldDB" id="A0A9X4R4M4"/>
<accession>A0A9X4R4M4</accession>
<dbReference type="InterPro" id="IPR024079">
    <property type="entry name" value="MetalloPept_cat_dom_sf"/>
</dbReference>
<dbReference type="Pfam" id="PF14521">
    <property type="entry name" value="Aspzincin_M35"/>
    <property type="match status" value="1"/>
</dbReference>
<evidence type="ECO:0000259" key="1">
    <source>
        <dbReference type="Pfam" id="PF14521"/>
    </source>
</evidence>
<dbReference type="Gene3D" id="3.40.390.10">
    <property type="entry name" value="Collagenase (Catalytic Domain)"/>
    <property type="match status" value="1"/>
</dbReference>
<dbReference type="EMBL" id="SGUG01000017">
    <property type="protein sequence ID" value="MDG0863412.1"/>
    <property type="molecule type" value="Genomic_DNA"/>
</dbReference>
<organism evidence="2 3">
    <name type="scientific">Pelomonas aquatica</name>
    <dbReference type="NCBI Taxonomy" id="431058"/>
    <lineage>
        <taxon>Bacteria</taxon>
        <taxon>Pseudomonadati</taxon>
        <taxon>Pseudomonadota</taxon>
        <taxon>Betaproteobacteria</taxon>
        <taxon>Burkholderiales</taxon>
        <taxon>Sphaerotilaceae</taxon>
        <taxon>Roseateles</taxon>
    </lineage>
</organism>
<gene>
    <name evidence="2" type="ORF">EXJ73_13140</name>
</gene>
<dbReference type="Proteomes" id="UP001152766">
    <property type="component" value="Unassembled WGS sequence"/>
</dbReference>
<proteinExistence type="predicted"/>